<feature type="signal peptide" evidence="6">
    <location>
        <begin position="1"/>
        <end position="17"/>
    </location>
</feature>
<evidence type="ECO:0000313" key="9">
    <source>
        <dbReference type="Proteomes" id="UP000001307"/>
    </source>
</evidence>
<dbReference type="GO" id="GO:0005886">
    <property type="term" value="C:plasma membrane"/>
    <property type="evidence" value="ECO:0007669"/>
    <property type="project" value="TreeGrafter"/>
</dbReference>
<keyword evidence="6" id="KW-0732">Signal</keyword>
<proteinExistence type="predicted"/>
<dbReference type="Gene3D" id="1.10.287.70">
    <property type="match status" value="1"/>
</dbReference>
<dbReference type="GO" id="GO:0032224">
    <property type="term" value="P:positive regulation of synaptic transmission, cholinergic"/>
    <property type="evidence" value="ECO:0007669"/>
    <property type="project" value="TreeGrafter"/>
</dbReference>
<dbReference type="EMBL" id="FN653587">
    <property type="protein sequence ID" value="CBY15632.1"/>
    <property type="molecule type" value="Genomic_DNA"/>
</dbReference>
<evidence type="ECO:0000256" key="4">
    <source>
        <dbReference type="ARBA" id="ARBA00023136"/>
    </source>
</evidence>
<sequence length="340" mass="38932">MVSVILSVLLFVFAAFGVVLFGDGKLKKCNDFSIHIPENCTGFFSQKILVSNELHLNNDVNPRKLMVPRAFVNPRNFNFDTMQNSMLTLFEVLSLKGWVEVRDVMINRIEPWWVPLIYIHIFAILGWLIGLTLFIGVVVANYNENKGTALLTVDQRRWEDLSRRASTLVQPLHQPPRPENEGLRARCYDISQHTTFKRTIAFCVLANSFLLSLKWEGDEAKYLAFGHCGVSIIFILEVIIKLVGMGFKGMCESFRNLADMCMAVFSIPWMIVFIVTYETPDILQASMNETMRIEVGKPAVDVNTMAWWRETNYKYGVTMILTRFLFICGKHVSFSDIFLG</sequence>
<keyword evidence="3 5" id="KW-1133">Transmembrane helix</keyword>
<dbReference type="InParanoid" id="E4Y185"/>
<feature type="transmembrane region" description="Helical" evidence="5">
    <location>
        <begin position="256"/>
        <end position="277"/>
    </location>
</feature>
<dbReference type="GO" id="GO:0032230">
    <property type="term" value="P:positive regulation of synaptic transmission, GABAergic"/>
    <property type="evidence" value="ECO:0007669"/>
    <property type="project" value="TreeGrafter"/>
</dbReference>
<feature type="chain" id="PRO_5003193421" description="Ion transport domain-containing protein" evidence="6">
    <location>
        <begin position="18"/>
        <end position="340"/>
    </location>
</feature>
<feature type="transmembrane region" description="Helical" evidence="5">
    <location>
        <begin position="112"/>
        <end position="140"/>
    </location>
</feature>
<keyword evidence="9" id="KW-1185">Reference proteome</keyword>
<name>E4Y185_OIKDI</name>
<dbReference type="SUPFAM" id="SSF81324">
    <property type="entry name" value="Voltage-gated potassium channels"/>
    <property type="match status" value="1"/>
</dbReference>
<dbReference type="Pfam" id="PF00520">
    <property type="entry name" value="Ion_trans"/>
    <property type="match status" value="2"/>
</dbReference>
<evidence type="ECO:0000256" key="3">
    <source>
        <dbReference type="ARBA" id="ARBA00022989"/>
    </source>
</evidence>
<dbReference type="Proteomes" id="UP000001307">
    <property type="component" value="Unassembled WGS sequence"/>
</dbReference>
<keyword evidence="4 5" id="KW-0472">Membrane</keyword>
<comment type="subcellular location">
    <subcellularLocation>
        <location evidence="1">Membrane</location>
        <topology evidence="1">Multi-pass membrane protein</topology>
    </subcellularLocation>
</comment>
<dbReference type="GO" id="GO:0005261">
    <property type="term" value="F:monoatomic cation channel activity"/>
    <property type="evidence" value="ECO:0007669"/>
    <property type="project" value="InterPro"/>
</dbReference>
<dbReference type="OrthoDB" id="10069766at2759"/>
<evidence type="ECO:0000259" key="7">
    <source>
        <dbReference type="Pfam" id="PF00520"/>
    </source>
</evidence>
<dbReference type="InterPro" id="IPR027359">
    <property type="entry name" value="Volt_channel_dom_sf"/>
</dbReference>
<reference evidence="8" key="1">
    <citation type="journal article" date="2010" name="Science">
        <title>Plasticity of animal genome architecture unmasked by rapid evolution of a pelagic tunicate.</title>
        <authorList>
            <person name="Denoeud F."/>
            <person name="Henriet S."/>
            <person name="Mungpakdee S."/>
            <person name="Aury J.M."/>
            <person name="Da Silva C."/>
            <person name="Brinkmann H."/>
            <person name="Mikhaleva J."/>
            <person name="Olsen L.C."/>
            <person name="Jubin C."/>
            <person name="Canestro C."/>
            <person name="Bouquet J.M."/>
            <person name="Danks G."/>
            <person name="Poulain J."/>
            <person name="Campsteijn C."/>
            <person name="Adamski M."/>
            <person name="Cross I."/>
            <person name="Yadetie F."/>
            <person name="Muffato M."/>
            <person name="Louis A."/>
            <person name="Butcher S."/>
            <person name="Tsagkogeorga G."/>
            <person name="Konrad A."/>
            <person name="Singh S."/>
            <person name="Jensen M.F."/>
            <person name="Cong E.H."/>
            <person name="Eikeseth-Otteraa H."/>
            <person name="Noel B."/>
            <person name="Anthouard V."/>
            <person name="Porcel B.M."/>
            <person name="Kachouri-Lafond R."/>
            <person name="Nishino A."/>
            <person name="Ugolini M."/>
            <person name="Chourrout P."/>
            <person name="Nishida H."/>
            <person name="Aasland R."/>
            <person name="Huzurbazar S."/>
            <person name="Westhof E."/>
            <person name="Delsuc F."/>
            <person name="Lehrach H."/>
            <person name="Reinhardt R."/>
            <person name="Weissenbach J."/>
            <person name="Roy S.W."/>
            <person name="Artiguenave F."/>
            <person name="Postlethwait J.H."/>
            <person name="Manak J.R."/>
            <person name="Thompson E.M."/>
            <person name="Jaillon O."/>
            <person name="Du Pasquier L."/>
            <person name="Boudinot P."/>
            <person name="Liberles D.A."/>
            <person name="Volff J.N."/>
            <person name="Philippe H."/>
            <person name="Lenhard B."/>
            <person name="Roest Crollius H."/>
            <person name="Wincker P."/>
            <person name="Chourrout D."/>
        </authorList>
    </citation>
    <scope>NUCLEOTIDE SEQUENCE [LARGE SCALE GENOMIC DNA]</scope>
</reference>
<accession>E4Y185</accession>
<dbReference type="PANTHER" id="PTHR46141:SF1">
    <property type="entry name" value="SODIUM LEAK CHANNEL NALCN"/>
    <property type="match status" value="1"/>
</dbReference>
<evidence type="ECO:0000256" key="1">
    <source>
        <dbReference type="ARBA" id="ARBA00004141"/>
    </source>
</evidence>
<evidence type="ECO:0000313" key="8">
    <source>
        <dbReference type="EMBL" id="CBY15632.1"/>
    </source>
</evidence>
<dbReference type="InterPro" id="IPR028823">
    <property type="entry name" value="NALCN"/>
</dbReference>
<protein>
    <recommendedName>
        <fullName evidence="7">Ion transport domain-containing protein</fullName>
    </recommendedName>
</protein>
<feature type="domain" description="Ion transport" evidence="7">
    <location>
        <begin position="3"/>
        <end position="146"/>
    </location>
</feature>
<dbReference type="Gene3D" id="1.20.120.350">
    <property type="entry name" value="Voltage-gated potassium channels. Chain C"/>
    <property type="match status" value="1"/>
</dbReference>
<dbReference type="PANTHER" id="PTHR46141">
    <property type="entry name" value="SODIUM LEAK CHANNEL NON-SELECTIVE PROTEIN"/>
    <property type="match status" value="1"/>
</dbReference>
<evidence type="ECO:0000256" key="2">
    <source>
        <dbReference type="ARBA" id="ARBA00022692"/>
    </source>
</evidence>
<organism evidence="8">
    <name type="scientific">Oikopleura dioica</name>
    <name type="common">Tunicate</name>
    <dbReference type="NCBI Taxonomy" id="34765"/>
    <lineage>
        <taxon>Eukaryota</taxon>
        <taxon>Metazoa</taxon>
        <taxon>Chordata</taxon>
        <taxon>Tunicata</taxon>
        <taxon>Appendicularia</taxon>
        <taxon>Copelata</taxon>
        <taxon>Oikopleuridae</taxon>
        <taxon>Oikopleura</taxon>
    </lineage>
</organism>
<gene>
    <name evidence="8" type="ORF">GSOID_T00013933001</name>
</gene>
<dbReference type="InterPro" id="IPR005821">
    <property type="entry name" value="Ion_trans_dom"/>
</dbReference>
<feature type="transmembrane region" description="Helical" evidence="5">
    <location>
        <begin position="222"/>
        <end position="244"/>
    </location>
</feature>
<evidence type="ECO:0000256" key="5">
    <source>
        <dbReference type="SAM" id="Phobius"/>
    </source>
</evidence>
<feature type="domain" description="Ion transport" evidence="7">
    <location>
        <begin position="194"/>
        <end position="277"/>
    </location>
</feature>
<keyword evidence="2 5" id="KW-0812">Transmembrane</keyword>
<dbReference type="AlphaFoldDB" id="E4Y185"/>
<evidence type="ECO:0000256" key="6">
    <source>
        <dbReference type="SAM" id="SignalP"/>
    </source>
</evidence>